<dbReference type="CDD" id="cd06259">
    <property type="entry name" value="YdcF-like"/>
    <property type="match status" value="1"/>
</dbReference>
<sequence>MLKIKIICDILVVLCPGDPEVGNDGIIKFKDLSDNKNEYSGKFLYDGGNIRMRAAFSEEIQAEKIIVVGGSKTKVDFMKLYLIQRGVSDNKIIRIESSSDTNGNLHAIRKILERHNKIDKLKDRKIAILTNEYHQPRTQRMGKDILESVKIMPQYINAEDYASDNSKFEEEMADRIYQERLGVEDWDNGIYKDQRKSRGFFVAKLYDKLD</sequence>
<dbReference type="InterPro" id="IPR003848">
    <property type="entry name" value="DUF218"/>
</dbReference>
<accession>A0A1G2I118</accession>
<gene>
    <name evidence="2" type="ORF">A3D44_00740</name>
</gene>
<comment type="caution">
    <text evidence="2">The sequence shown here is derived from an EMBL/GenBank/DDBJ whole genome shotgun (WGS) entry which is preliminary data.</text>
</comment>
<protein>
    <recommendedName>
        <fullName evidence="1">DUF218 domain-containing protein</fullName>
    </recommendedName>
</protein>
<evidence type="ECO:0000259" key="1">
    <source>
        <dbReference type="Pfam" id="PF02698"/>
    </source>
</evidence>
<dbReference type="AlphaFoldDB" id="A0A1G2I118"/>
<organism evidence="2 3">
    <name type="scientific">Candidatus Staskawiczbacteria bacterium RIFCSPHIGHO2_02_FULL_42_22</name>
    <dbReference type="NCBI Taxonomy" id="1802207"/>
    <lineage>
        <taxon>Bacteria</taxon>
        <taxon>Candidatus Staskawicziibacteriota</taxon>
    </lineage>
</organism>
<dbReference type="InterPro" id="IPR014729">
    <property type="entry name" value="Rossmann-like_a/b/a_fold"/>
</dbReference>
<dbReference type="EMBL" id="MHOT01000022">
    <property type="protein sequence ID" value="OGZ68455.1"/>
    <property type="molecule type" value="Genomic_DNA"/>
</dbReference>
<proteinExistence type="predicted"/>
<evidence type="ECO:0000313" key="3">
    <source>
        <dbReference type="Proteomes" id="UP000178820"/>
    </source>
</evidence>
<dbReference type="Pfam" id="PF02698">
    <property type="entry name" value="DUF218"/>
    <property type="match status" value="1"/>
</dbReference>
<evidence type="ECO:0000313" key="2">
    <source>
        <dbReference type="EMBL" id="OGZ68455.1"/>
    </source>
</evidence>
<feature type="domain" description="DUF218" evidence="1">
    <location>
        <begin position="51"/>
        <end position="154"/>
    </location>
</feature>
<dbReference type="Proteomes" id="UP000178820">
    <property type="component" value="Unassembled WGS sequence"/>
</dbReference>
<name>A0A1G2I118_9BACT</name>
<reference evidence="2 3" key="1">
    <citation type="journal article" date="2016" name="Nat. Commun.">
        <title>Thousands of microbial genomes shed light on interconnected biogeochemical processes in an aquifer system.</title>
        <authorList>
            <person name="Anantharaman K."/>
            <person name="Brown C.T."/>
            <person name="Hug L.A."/>
            <person name="Sharon I."/>
            <person name="Castelle C.J."/>
            <person name="Probst A.J."/>
            <person name="Thomas B.C."/>
            <person name="Singh A."/>
            <person name="Wilkins M.J."/>
            <person name="Karaoz U."/>
            <person name="Brodie E.L."/>
            <person name="Williams K.H."/>
            <person name="Hubbard S.S."/>
            <person name="Banfield J.F."/>
        </authorList>
    </citation>
    <scope>NUCLEOTIDE SEQUENCE [LARGE SCALE GENOMIC DNA]</scope>
</reference>
<dbReference type="Gene3D" id="3.40.50.620">
    <property type="entry name" value="HUPs"/>
    <property type="match status" value="1"/>
</dbReference>